<dbReference type="SUPFAM" id="SSF56935">
    <property type="entry name" value="Porins"/>
    <property type="match status" value="1"/>
</dbReference>
<dbReference type="PANTHER" id="PTHR32552">
    <property type="entry name" value="FERRICHROME IRON RECEPTOR-RELATED"/>
    <property type="match status" value="1"/>
</dbReference>
<evidence type="ECO:0000256" key="1">
    <source>
        <dbReference type="ARBA" id="ARBA00004571"/>
    </source>
</evidence>
<dbReference type="Pfam" id="PF00593">
    <property type="entry name" value="TonB_dep_Rec_b-barrel"/>
    <property type="match status" value="1"/>
</dbReference>
<dbReference type="GO" id="GO:0006826">
    <property type="term" value="P:iron ion transport"/>
    <property type="evidence" value="ECO:0007669"/>
    <property type="project" value="UniProtKB-KW"/>
</dbReference>
<evidence type="ECO:0000256" key="8">
    <source>
        <dbReference type="ARBA" id="ARBA00023077"/>
    </source>
</evidence>
<keyword evidence="9 11" id="KW-0472">Membrane</keyword>
<evidence type="ECO:0000256" key="14">
    <source>
        <dbReference type="SAM" id="SignalP"/>
    </source>
</evidence>
<evidence type="ECO:0000259" key="15">
    <source>
        <dbReference type="Pfam" id="PF00593"/>
    </source>
</evidence>
<keyword evidence="19" id="KW-1185">Reference proteome</keyword>
<feature type="region of interest" description="Disordered" evidence="13">
    <location>
        <begin position="226"/>
        <end position="253"/>
    </location>
</feature>
<dbReference type="EMBL" id="JAFHKU010000125">
    <property type="protein sequence ID" value="MBN3558126.1"/>
    <property type="molecule type" value="Genomic_DNA"/>
</dbReference>
<keyword evidence="3 11" id="KW-1134">Transmembrane beta strand</keyword>
<dbReference type="Gene3D" id="2.40.170.20">
    <property type="entry name" value="TonB-dependent receptor, beta-barrel domain"/>
    <property type="match status" value="2"/>
</dbReference>
<keyword evidence="14" id="KW-0732">Signal</keyword>
<reference evidence="17 19" key="1">
    <citation type="submission" date="2020-08" db="EMBL/GenBank/DDBJ databases">
        <title>Genomic Encyclopedia of Type Strains, Phase IV (KMG-IV): sequencing the most valuable type-strain genomes for metagenomic binning, comparative biology and taxonomic classification.</title>
        <authorList>
            <person name="Goeker M."/>
        </authorList>
    </citation>
    <scope>NUCLEOTIDE SEQUENCE [LARGE SCALE GENOMIC DNA]</scope>
    <source>
        <strain evidence="17 19">DSM 14562</strain>
    </source>
</reference>
<dbReference type="GO" id="GO:0009279">
    <property type="term" value="C:cell outer membrane"/>
    <property type="evidence" value="ECO:0007669"/>
    <property type="project" value="UniProtKB-SubCell"/>
</dbReference>
<dbReference type="PANTHER" id="PTHR32552:SF81">
    <property type="entry name" value="TONB-DEPENDENT OUTER MEMBRANE RECEPTOR"/>
    <property type="match status" value="1"/>
</dbReference>
<dbReference type="Proteomes" id="UP000704529">
    <property type="component" value="Unassembled WGS sequence"/>
</dbReference>
<evidence type="ECO:0000256" key="13">
    <source>
        <dbReference type="SAM" id="MobiDB-lite"/>
    </source>
</evidence>
<dbReference type="AlphaFoldDB" id="A0AA40ZXC6"/>
<comment type="subcellular location">
    <subcellularLocation>
        <location evidence="1 11">Cell outer membrane</location>
        <topology evidence="1 11">Multi-pass membrane protein</topology>
    </subcellularLocation>
</comment>
<evidence type="ECO:0000256" key="6">
    <source>
        <dbReference type="ARBA" id="ARBA00023004"/>
    </source>
</evidence>
<keyword evidence="6" id="KW-0408">Iron</keyword>
<evidence type="ECO:0000256" key="3">
    <source>
        <dbReference type="ARBA" id="ARBA00022452"/>
    </source>
</evidence>
<dbReference type="RefSeq" id="WP_184106141.1">
    <property type="nucleotide sequence ID" value="NZ_JACHNX010000010.1"/>
</dbReference>
<evidence type="ECO:0000256" key="2">
    <source>
        <dbReference type="ARBA" id="ARBA00022448"/>
    </source>
</evidence>
<keyword evidence="5 11" id="KW-0812">Transmembrane</keyword>
<feature type="chain" id="PRO_5041303247" evidence="14">
    <location>
        <begin position="26"/>
        <end position="810"/>
    </location>
</feature>
<feature type="compositionally biased region" description="Polar residues" evidence="13">
    <location>
        <begin position="229"/>
        <end position="245"/>
    </location>
</feature>
<evidence type="ECO:0000313" key="18">
    <source>
        <dbReference type="EMBL" id="MBN3558126.1"/>
    </source>
</evidence>
<comment type="caution">
    <text evidence="18">The sequence shown here is derived from an EMBL/GenBank/DDBJ whole genome shotgun (WGS) entry which is preliminary data.</text>
</comment>
<evidence type="ECO:0000256" key="12">
    <source>
        <dbReference type="RuleBase" id="RU003357"/>
    </source>
</evidence>
<gene>
    <name evidence="17" type="ORF">GGQ89_002696</name>
    <name evidence="18" type="ORF">JYA60_07785</name>
</gene>
<dbReference type="InterPro" id="IPR012910">
    <property type="entry name" value="Plug_dom"/>
</dbReference>
<keyword evidence="10 11" id="KW-0998">Cell outer membrane</keyword>
<evidence type="ECO:0000313" key="19">
    <source>
        <dbReference type="Proteomes" id="UP000584663"/>
    </source>
</evidence>
<evidence type="ECO:0000256" key="10">
    <source>
        <dbReference type="ARBA" id="ARBA00023237"/>
    </source>
</evidence>
<protein>
    <submittedName>
        <fullName evidence="17">Outer membrane receptor protein involved in Fe transport</fullName>
    </submittedName>
    <submittedName>
        <fullName evidence="18">TonB-dependent receptor</fullName>
    </submittedName>
</protein>
<dbReference type="InterPro" id="IPR039426">
    <property type="entry name" value="TonB-dep_rcpt-like"/>
</dbReference>
<reference evidence="18" key="2">
    <citation type="submission" date="2021-01" db="EMBL/GenBank/DDBJ databases">
        <title>Genome Sequencing of Type Strains.</title>
        <authorList>
            <person name="Lemaire J.F."/>
            <person name="Inderbitzin P."/>
            <person name="Collins S.B."/>
            <person name="Wespe N."/>
            <person name="Knight-Connoni V."/>
        </authorList>
    </citation>
    <scope>NUCLEOTIDE SEQUENCE</scope>
    <source>
        <strain evidence="18">DSM 14562</strain>
    </source>
</reference>
<dbReference type="PROSITE" id="PS52016">
    <property type="entry name" value="TONB_DEPENDENT_REC_3"/>
    <property type="match status" value="1"/>
</dbReference>
<dbReference type="Proteomes" id="UP000584663">
    <property type="component" value="Unassembled WGS sequence"/>
</dbReference>
<evidence type="ECO:0000256" key="4">
    <source>
        <dbReference type="ARBA" id="ARBA00022496"/>
    </source>
</evidence>
<dbReference type="InterPro" id="IPR000531">
    <property type="entry name" value="Beta-barrel_TonB"/>
</dbReference>
<keyword evidence="7" id="KW-0406">Ion transport</keyword>
<accession>A0AA40ZXC6</accession>
<dbReference type="EMBL" id="JACHNX010000010">
    <property type="protein sequence ID" value="MBB4610465.1"/>
    <property type="molecule type" value="Genomic_DNA"/>
</dbReference>
<keyword evidence="18" id="KW-0675">Receptor</keyword>
<dbReference type="InterPro" id="IPR036942">
    <property type="entry name" value="Beta-barrel_TonB_sf"/>
</dbReference>
<keyword evidence="8 12" id="KW-0798">TonB box</keyword>
<evidence type="ECO:0000256" key="9">
    <source>
        <dbReference type="ARBA" id="ARBA00023136"/>
    </source>
</evidence>
<proteinExistence type="inferred from homology"/>
<feature type="signal peptide" evidence="14">
    <location>
        <begin position="1"/>
        <end position="25"/>
    </location>
</feature>
<evidence type="ECO:0000313" key="17">
    <source>
        <dbReference type="EMBL" id="MBB4610465.1"/>
    </source>
</evidence>
<evidence type="ECO:0000259" key="16">
    <source>
        <dbReference type="Pfam" id="PF07715"/>
    </source>
</evidence>
<name>A0AA40ZXC6_9SPHN</name>
<dbReference type="Pfam" id="PF07715">
    <property type="entry name" value="Plug"/>
    <property type="match status" value="1"/>
</dbReference>
<keyword evidence="4" id="KW-0410">Iron transport</keyword>
<sequence length="810" mass="86501">MNSTIGRVSAAVLLAGLSQAAFIQAATAQAMIQPQEDARDADGNPDVIVTAQKREQRIEDVPVTVTAVTGARMADLGVNSLSEVAQYIPGLQIQEQSANNPGFVIRGITSDSGSAQQGARVTLYYNGVDISRTRGAYQDLYDIERIEVVKGPQATLFGTAAAIGAINIISAKPRAGTEGGILASYGNFDRSQVSGYLNAGNDTLAGRIAFAYKYRDGYVRNIAGDPKVANQNQGRVDQDDLNGQDQRGVRGSLRWTPNSSLTADLVLTYDGQRNPGTAFKSRVFAPTGGQTGDYGYAELSGSPFSAEVLGRRKLGLTRNVYDANLTVAVDVAPGITFTTVNGYRRFDALEIFDADGGPAWYLEFGEDARGDQWSHESRFAFDGAHYRASFGWNAFFENGQQRVPFSTEEGTYLACSVARDFAPIRQILNGAGLSTGTACVAANGTIPATRATAILSRGTATVVPYSASFANYGNTDTYSVFADATWIPTDALELTAGARVLIEDRQSGYSSVMPDSRLLAGAGIFTSLLAAANTKGQKFTAERSYAAILPRFNALYRLNDDVNVYATVSKGRRSPVVQLDAQRIVPLSVASSGAIPRLQIIPAENVWNYEGGIKGRVGAFSGAASVFYQRYKGFQVSVFENGLTVTRSAGSADNLGVELEANIALHRWLSLFGTFAYIDGGIGNDPSNGVFAGNRFRLQPDTTASGGANLRIPLGTSATFYATPSATYRSKVFFELPNSEAISQGGYTLVNLRAGVEFGDQGRFHVGGFARNLTNKRYLIDAGNTGGTFSTPTYIAGEPRFYGVELGARF</sequence>
<feature type="domain" description="TonB-dependent receptor plug" evidence="16">
    <location>
        <begin position="58"/>
        <end position="164"/>
    </location>
</feature>
<feature type="domain" description="TonB-dependent receptor-like beta-barrel" evidence="15">
    <location>
        <begin position="451"/>
        <end position="772"/>
    </location>
</feature>
<organism evidence="18 20">
    <name type="scientific">Sphingomonas yabuuchiae</name>
    <dbReference type="NCBI Taxonomy" id="172044"/>
    <lineage>
        <taxon>Bacteria</taxon>
        <taxon>Pseudomonadati</taxon>
        <taxon>Pseudomonadota</taxon>
        <taxon>Alphaproteobacteria</taxon>
        <taxon>Sphingomonadales</taxon>
        <taxon>Sphingomonadaceae</taxon>
        <taxon>Sphingomonas</taxon>
    </lineage>
</organism>
<keyword evidence="2 11" id="KW-0813">Transport</keyword>
<evidence type="ECO:0000256" key="7">
    <source>
        <dbReference type="ARBA" id="ARBA00023065"/>
    </source>
</evidence>
<comment type="similarity">
    <text evidence="11 12">Belongs to the TonB-dependent receptor family.</text>
</comment>
<evidence type="ECO:0000313" key="20">
    <source>
        <dbReference type="Proteomes" id="UP000704529"/>
    </source>
</evidence>
<evidence type="ECO:0000256" key="5">
    <source>
        <dbReference type="ARBA" id="ARBA00022692"/>
    </source>
</evidence>
<evidence type="ECO:0000256" key="11">
    <source>
        <dbReference type="PROSITE-ProRule" id="PRU01360"/>
    </source>
</evidence>